<dbReference type="PANTHER" id="PTHR43071:SF1">
    <property type="entry name" value="2-AMINO-4-HYDROXY-6-HYDROXYMETHYLDIHYDROPTERIDINE PYROPHOSPHOKINASE"/>
    <property type="match status" value="1"/>
</dbReference>
<evidence type="ECO:0000256" key="8">
    <source>
        <dbReference type="ARBA" id="ARBA00022741"/>
    </source>
</evidence>
<evidence type="ECO:0000256" key="12">
    <source>
        <dbReference type="ARBA" id="ARBA00023239"/>
    </source>
</evidence>
<protein>
    <recommendedName>
        <fullName evidence="13">Bifunctional folate synthesis protein</fullName>
    </recommendedName>
    <domain>
        <recommendedName>
            <fullName evidence="13">Dihydroneopterin aldolase</fullName>
            <shortName evidence="13">DHNA</shortName>
            <ecNumber evidence="13">4.1.2.25</ecNumber>
        </recommendedName>
        <alternativeName>
            <fullName evidence="13">7,8-dihydroneopterin aldolase</fullName>
        </alternativeName>
    </domain>
    <domain>
        <recommendedName>
            <fullName evidence="13">2-amino-4-hydroxy-6-hydroxymethyldihydropteridine pyrophosphokinase</fullName>
            <ecNumber evidence="13">2.7.6.3</ecNumber>
        </recommendedName>
        <alternativeName>
            <fullName evidence="13">6-hydroxymethyl-7,8-dihydropterin pyrophosphokinase</fullName>
            <shortName evidence="13">PPPK</shortName>
        </alternativeName>
        <alternativeName>
            <fullName evidence="13">7,8-dihydro-6-hydroxymethylpterin pyrophosphokinase</fullName>
            <shortName evidence="13">HPPK</shortName>
        </alternativeName>
    </domain>
</protein>
<dbReference type="GO" id="GO:0005524">
    <property type="term" value="F:ATP binding"/>
    <property type="evidence" value="ECO:0007669"/>
    <property type="project" value="UniProtKB-KW"/>
</dbReference>
<feature type="compositionally biased region" description="Pro residues" evidence="14">
    <location>
        <begin position="227"/>
        <end position="238"/>
    </location>
</feature>
<proteinExistence type="inferred from homology"/>
<dbReference type="GO" id="GO:0046656">
    <property type="term" value="P:folic acid biosynthetic process"/>
    <property type="evidence" value="ECO:0007669"/>
    <property type="project" value="UniProtKB-UniRule"/>
</dbReference>
<dbReference type="EC" id="2.7.6.3" evidence="13"/>
<dbReference type="Proteomes" id="UP000557204">
    <property type="component" value="Unassembled WGS sequence"/>
</dbReference>
<evidence type="ECO:0000256" key="13">
    <source>
        <dbReference type="RuleBase" id="RU362079"/>
    </source>
</evidence>
<evidence type="ECO:0000256" key="4">
    <source>
        <dbReference type="ARBA" id="ARBA00005051"/>
    </source>
</evidence>
<dbReference type="SUPFAM" id="SSF55620">
    <property type="entry name" value="Tetrahydrobiopterin biosynthesis enzymes-like"/>
    <property type="match status" value="1"/>
</dbReference>
<evidence type="ECO:0000256" key="1">
    <source>
        <dbReference type="ARBA" id="ARBA00000198"/>
    </source>
</evidence>
<dbReference type="Pfam" id="PF02152">
    <property type="entry name" value="FolB"/>
    <property type="match status" value="1"/>
</dbReference>
<dbReference type="NCBIfam" id="TIGR00525">
    <property type="entry name" value="folB"/>
    <property type="match status" value="1"/>
</dbReference>
<keyword evidence="8" id="KW-0547">Nucleotide-binding</keyword>
<dbReference type="GO" id="GO:0016301">
    <property type="term" value="F:kinase activity"/>
    <property type="evidence" value="ECO:0007669"/>
    <property type="project" value="UniProtKB-KW"/>
</dbReference>
<dbReference type="SMART" id="SM00905">
    <property type="entry name" value="FolB"/>
    <property type="match status" value="1"/>
</dbReference>
<comment type="catalytic activity">
    <reaction evidence="1">
        <text>6-hydroxymethyl-7,8-dihydropterin + ATP = (7,8-dihydropterin-6-yl)methyl diphosphate + AMP + H(+)</text>
        <dbReference type="Rhea" id="RHEA:11412"/>
        <dbReference type="ChEBI" id="CHEBI:15378"/>
        <dbReference type="ChEBI" id="CHEBI:30616"/>
        <dbReference type="ChEBI" id="CHEBI:44841"/>
        <dbReference type="ChEBI" id="CHEBI:72950"/>
        <dbReference type="ChEBI" id="CHEBI:456215"/>
        <dbReference type="EC" id="2.7.6.3"/>
    </reaction>
</comment>
<evidence type="ECO:0000256" key="5">
    <source>
        <dbReference type="ARBA" id="ARBA00005708"/>
    </source>
</evidence>
<feature type="compositionally biased region" description="Basic and acidic residues" evidence="14">
    <location>
        <begin position="515"/>
        <end position="547"/>
    </location>
</feature>
<feature type="compositionally biased region" description="Low complexity" evidence="14">
    <location>
        <begin position="483"/>
        <end position="499"/>
    </location>
</feature>
<organism evidence="16 17">
    <name type="scientific">Isoptericola sediminis</name>
    <dbReference type="NCBI Taxonomy" id="2733572"/>
    <lineage>
        <taxon>Bacteria</taxon>
        <taxon>Bacillati</taxon>
        <taxon>Actinomycetota</taxon>
        <taxon>Actinomycetes</taxon>
        <taxon>Micrococcales</taxon>
        <taxon>Promicromonosporaceae</taxon>
        <taxon>Isoptericola</taxon>
    </lineage>
</organism>
<dbReference type="EC" id="4.1.2.25" evidence="13"/>
<dbReference type="Pfam" id="PF01288">
    <property type="entry name" value="HPPK"/>
    <property type="match status" value="1"/>
</dbReference>
<name>A0A849K076_9MICO</name>
<dbReference type="Gene3D" id="3.30.70.560">
    <property type="entry name" value="7,8-Dihydro-6-hydroxymethylpterin-pyrophosphokinase HPPK"/>
    <property type="match status" value="1"/>
</dbReference>
<gene>
    <name evidence="16" type="primary">folK</name>
    <name evidence="16" type="ORF">HLI28_00675</name>
</gene>
<dbReference type="EMBL" id="JABFAJ010000003">
    <property type="protein sequence ID" value="NNU26061.1"/>
    <property type="molecule type" value="Genomic_DNA"/>
</dbReference>
<dbReference type="InterPro" id="IPR006157">
    <property type="entry name" value="FolB_dom"/>
</dbReference>
<comment type="similarity">
    <text evidence="5 13">Belongs to the DHNA family.</text>
</comment>
<reference evidence="16 17" key="1">
    <citation type="submission" date="2020-05" db="EMBL/GenBank/DDBJ databases">
        <title>Genome sequence of Isoptericola sp. JC619 isolated from Chilika lagoon, India.</title>
        <authorList>
            <person name="Kumar D."/>
            <person name="Appam K."/>
            <person name="Gandham S."/>
            <person name="Uppada J."/>
            <person name="Sasikala C."/>
            <person name="Venkata Ramana C."/>
        </authorList>
    </citation>
    <scope>NUCLEOTIDE SEQUENCE [LARGE SCALE GENOMIC DNA]</scope>
    <source>
        <strain evidence="16 17">JC619</strain>
    </source>
</reference>
<evidence type="ECO:0000256" key="6">
    <source>
        <dbReference type="ARBA" id="ARBA00009640"/>
    </source>
</evidence>
<keyword evidence="10" id="KW-0067">ATP-binding</keyword>
<dbReference type="UniPathway" id="UPA00077">
    <property type="reaction ID" value="UER00154"/>
</dbReference>
<keyword evidence="12 13" id="KW-0456">Lyase</keyword>
<dbReference type="CDD" id="cd00483">
    <property type="entry name" value="HPPK"/>
    <property type="match status" value="1"/>
</dbReference>
<comment type="pathway">
    <text evidence="4">Cofactor biosynthesis; tetrahydrofolate biosynthesis; 2-amino-4-hydroxy-6-hydroxymethyl-7,8-dihydropteridine diphosphate from 7,8-dihydroneopterin triphosphate: step 4/4.</text>
</comment>
<dbReference type="GO" id="GO:0003848">
    <property type="term" value="F:2-amino-4-hydroxy-6-hydroxymethyldihydropteridine diphosphokinase activity"/>
    <property type="evidence" value="ECO:0007669"/>
    <property type="project" value="UniProtKB-EC"/>
</dbReference>
<dbReference type="GO" id="GO:0046654">
    <property type="term" value="P:tetrahydrofolate biosynthetic process"/>
    <property type="evidence" value="ECO:0007669"/>
    <property type="project" value="UniProtKB-UniRule"/>
</dbReference>
<evidence type="ECO:0000313" key="17">
    <source>
        <dbReference type="Proteomes" id="UP000557204"/>
    </source>
</evidence>
<feature type="domain" description="7,8-dihydro-6-hydroxymethylpterin-pyrophosphokinase" evidence="15">
    <location>
        <begin position="360"/>
        <end position="371"/>
    </location>
</feature>
<keyword evidence="17" id="KW-1185">Reference proteome</keyword>
<keyword evidence="11 13" id="KW-0289">Folate biosynthesis</keyword>
<dbReference type="RefSeq" id="WP_171245581.1">
    <property type="nucleotide sequence ID" value="NZ_JABFAJ010000003.1"/>
</dbReference>
<dbReference type="NCBIfam" id="TIGR01498">
    <property type="entry name" value="folK"/>
    <property type="match status" value="1"/>
</dbReference>
<evidence type="ECO:0000256" key="10">
    <source>
        <dbReference type="ARBA" id="ARBA00022840"/>
    </source>
</evidence>
<dbReference type="SUPFAM" id="SSF55083">
    <property type="entry name" value="6-hydroxymethyl-7,8-dihydropterin pyrophosphokinase, HPPK"/>
    <property type="match status" value="1"/>
</dbReference>
<dbReference type="PANTHER" id="PTHR43071">
    <property type="entry name" value="2-AMINO-4-HYDROXY-6-HYDROXYMETHYLDIHYDROPTERIDINE PYROPHOSPHOKINASE"/>
    <property type="match status" value="1"/>
</dbReference>
<dbReference type="PROSITE" id="PS00794">
    <property type="entry name" value="HPPK"/>
    <property type="match status" value="1"/>
</dbReference>
<keyword evidence="9 16" id="KW-0418">Kinase</keyword>
<dbReference type="InterPro" id="IPR006156">
    <property type="entry name" value="Dihydroneopterin_aldolase"/>
</dbReference>
<dbReference type="Gene3D" id="3.30.1130.10">
    <property type="match status" value="1"/>
</dbReference>
<feature type="compositionally biased region" description="Pro residues" evidence="14">
    <location>
        <begin position="155"/>
        <end position="172"/>
    </location>
</feature>
<dbReference type="GO" id="GO:0004150">
    <property type="term" value="F:dihydroneopterin aldolase activity"/>
    <property type="evidence" value="ECO:0007669"/>
    <property type="project" value="UniProtKB-UniRule"/>
</dbReference>
<feature type="region of interest" description="Disordered" evidence="14">
    <location>
        <begin position="441"/>
        <end position="561"/>
    </location>
</feature>
<evidence type="ECO:0000256" key="2">
    <source>
        <dbReference type="ARBA" id="ARBA00001353"/>
    </source>
</evidence>
<comment type="function">
    <text evidence="13">Catalyzes the conversion of 7,8-dihydroneopterin to 6-hydroxymethyl-7,8-dihydropterin.</text>
</comment>
<evidence type="ECO:0000256" key="7">
    <source>
        <dbReference type="ARBA" id="ARBA00022679"/>
    </source>
</evidence>
<feature type="region of interest" description="Disordered" evidence="14">
    <location>
        <begin position="135"/>
        <end position="244"/>
    </location>
</feature>
<sequence>MTFADAVTGSDGRPLDQIRLTGVTATGHHGVLPEERAEGQTFRADVVLHLDVRAAAGADDLAATVSYAEVAEDVHDVLCGPPVDLVETLAERIAAVVLEHPAVQAVDVRVHKPEAPIAVPFDDVEIVVRRDREHRPSVPALPAGSPVQVSSSGPAPEPAAPAVPPPPVPPQPVAGTPASAPVPVPSAAVPAPAPSPSAGSVPSASSVPTPAVSVPPAPEGPVAEAPVPAPRAPEPAVPEPSAAGSSPVAEVAIVEPEHVPAPAVDPLDAVPEAPVEAVIALGANLGDAQATLREAVTDIDRVSGVQVMEVSPLARTVAVGPEQPDYLNAVLLVRTTLPARGLLGVCQDVETLHGRVREERWGPRTLDVDLIQYDDLTSTAEDLELPHPRAHERAFVLVPWAEVDPQAVLGGLGGGSVAQLAATAPDRAGIRWLALDWLTGPAATGTVPAQPQPQPQPQPEPEPEPEAEADAGRRPEADPPPAEEQSSPPAPTTSAFPAQAAPPAPAPSADPSAEPWREPSGELPRREPSARLPQRDTPAELPRREPSTELPQRMETSGQVPQVQEPRGFVAAAGVHAPIPPAPDAEHPERS</sequence>
<evidence type="ECO:0000313" key="16">
    <source>
        <dbReference type="EMBL" id="NNU26061.1"/>
    </source>
</evidence>
<comment type="caution">
    <text evidence="16">The sequence shown here is derived from an EMBL/GenBank/DDBJ whole genome shotgun (WGS) entry which is preliminary data.</text>
</comment>
<comment type="pathway">
    <text evidence="3 13">Cofactor biosynthesis; tetrahydrofolate biosynthesis; 2-amino-4-hydroxy-6-hydroxymethyl-7,8-dihydropteridine diphosphate from 7,8-dihydroneopterin triphosphate: step 3/4.</text>
</comment>
<keyword evidence="7 16" id="KW-0808">Transferase</keyword>
<feature type="compositionally biased region" description="Pro residues" evidence="14">
    <location>
        <begin position="450"/>
        <end position="460"/>
    </location>
</feature>
<accession>A0A849K076</accession>
<evidence type="ECO:0000256" key="9">
    <source>
        <dbReference type="ARBA" id="ARBA00022777"/>
    </source>
</evidence>
<comment type="catalytic activity">
    <reaction evidence="2 13">
        <text>7,8-dihydroneopterin = 6-hydroxymethyl-7,8-dihydropterin + glycolaldehyde</text>
        <dbReference type="Rhea" id="RHEA:10540"/>
        <dbReference type="ChEBI" id="CHEBI:17001"/>
        <dbReference type="ChEBI" id="CHEBI:17071"/>
        <dbReference type="ChEBI" id="CHEBI:44841"/>
        <dbReference type="EC" id="4.1.2.25"/>
    </reaction>
</comment>
<dbReference type="NCBIfam" id="TIGR00526">
    <property type="entry name" value="folB_dom"/>
    <property type="match status" value="1"/>
</dbReference>
<dbReference type="InterPro" id="IPR043133">
    <property type="entry name" value="GTP-CH-I_C/QueF"/>
</dbReference>
<evidence type="ECO:0000256" key="14">
    <source>
        <dbReference type="SAM" id="MobiDB-lite"/>
    </source>
</evidence>
<dbReference type="FunFam" id="3.30.1130.10:FF:000003">
    <property type="entry name" value="7,8-dihydroneopterin aldolase"/>
    <property type="match status" value="1"/>
</dbReference>
<comment type="similarity">
    <text evidence="6">In the N-terminal section; belongs to the DHNA family.</text>
</comment>
<feature type="compositionally biased region" description="Low complexity" evidence="14">
    <location>
        <begin position="173"/>
        <end position="212"/>
    </location>
</feature>
<dbReference type="AlphaFoldDB" id="A0A849K076"/>
<dbReference type="InterPro" id="IPR035907">
    <property type="entry name" value="Hppk_sf"/>
</dbReference>
<evidence type="ECO:0000259" key="15">
    <source>
        <dbReference type="PROSITE" id="PS00794"/>
    </source>
</evidence>
<dbReference type="InterPro" id="IPR000550">
    <property type="entry name" value="Hppk"/>
</dbReference>
<evidence type="ECO:0000256" key="11">
    <source>
        <dbReference type="ARBA" id="ARBA00022909"/>
    </source>
</evidence>
<evidence type="ECO:0000256" key="3">
    <source>
        <dbReference type="ARBA" id="ARBA00005013"/>
    </source>
</evidence>